<feature type="transmembrane region" description="Helical" evidence="9">
    <location>
        <begin position="342"/>
        <end position="373"/>
    </location>
</feature>
<evidence type="ECO:0000259" key="10">
    <source>
        <dbReference type="Pfam" id="PF01490"/>
    </source>
</evidence>
<comment type="similarity">
    <text evidence="2">Belongs to the amino acid/polyamine transporter 2 family.</text>
</comment>
<feature type="transmembrane region" description="Helical" evidence="9">
    <location>
        <begin position="406"/>
        <end position="428"/>
    </location>
</feature>
<keyword evidence="6 9" id="KW-1133">Transmembrane helix</keyword>
<dbReference type="PANTHER" id="PTHR22950:SF692">
    <property type="entry name" value="TRANSMEMBRANE AMINO ACID TRANSPORTER FAMILY PROTEIN"/>
    <property type="match status" value="1"/>
</dbReference>
<evidence type="ECO:0000256" key="8">
    <source>
        <dbReference type="SAM" id="MobiDB-lite"/>
    </source>
</evidence>
<keyword evidence="12" id="KW-1185">Reference proteome</keyword>
<feature type="transmembrane region" description="Helical" evidence="9">
    <location>
        <begin position="434"/>
        <end position="452"/>
    </location>
</feature>
<gene>
    <name evidence="11" type="ORF">LY90DRAFT_702062</name>
</gene>
<feature type="transmembrane region" description="Helical" evidence="9">
    <location>
        <begin position="593"/>
        <end position="617"/>
    </location>
</feature>
<keyword evidence="3" id="KW-0813">Transport</keyword>
<evidence type="ECO:0000313" key="12">
    <source>
        <dbReference type="Proteomes" id="UP000193920"/>
    </source>
</evidence>
<evidence type="ECO:0000256" key="6">
    <source>
        <dbReference type="ARBA" id="ARBA00022989"/>
    </source>
</evidence>
<name>A0A1Y2D7K7_9FUNG</name>
<evidence type="ECO:0000256" key="5">
    <source>
        <dbReference type="ARBA" id="ARBA00022970"/>
    </source>
</evidence>
<feature type="region of interest" description="Disordered" evidence="8">
    <location>
        <begin position="29"/>
        <end position="171"/>
    </location>
</feature>
<feature type="transmembrane region" description="Helical" evidence="9">
    <location>
        <begin position="664"/>
        <end position="685"/>
    </location>
</feature>
<organism evidence="11 12">
    <name type="scientific">Neocallimastix californiae</name>
    <dbReference type="NCBI Taxonomy" id="1754190"/>
    <lineage>
        <taxon>Eukaryota</taxon>
        <taxon>Fungi</taxon>
        <taxon>Fungi incertae sedis</taxon>
        <taxon>Chytridiomycota</taxon>
        <taxon>Chytridiomycota incertae sedis</taxon>
        <taxon>Neocallimastigomycetes</taxon>
        <taxon>Neocallimastigales</taxon>
        <taxon>Neocallimastigaceae</taxon>
        <taxon>Neocallimastix</taxon>
    </lineage>
</organism>
<feature type="compositionally biased region" description="Low complexity" evidence="8">
    <location>
        <begin position="35"/>
        <end position="52"/>
    </location>
</feature>
<feature type="compositionally biased region" description="Acidic residues" evidence="8">
    <location>
        <begin position="141"/>
        <end position="155"/>
    </location>
</feature>
<sequence>MSSFNEYNEAIAAEDNINIPNIKGAVENGASELTSNGSSVGSHSSSSKKNNNLDAYFNNNHNSRTNKKSKYPTPSPSYSSLDKNSRVMDFLKAQKVNGYSNSSGSSNKSKSNDDSLEKNHEQKKDVLEEVERPVSVRFESETEESETETESESEISESTKGKKESIRFDSFIQDNSKNSSSIAIHKKKQNHYEGYMSLPVHNDDLSRSAKSFKDYSKSIDDWALSYKKTLNTKMEAMTMTYSEIPPSLKAYRKKIKNRKKHPEYYAEEEGVPLDYNYESIMNYDEEATTELKPESNAGADPSTEVIEVSENEDNENALLIPKPEDLETKSTFTQSCFNSVNVLMGIGLISFPFAFYLTGWLVGVIMLVFFALLTMHTAKLLGKCMRINNLTNYSEIGYAAYGKKGYVFISLFFSFELFACSVSLIILIADSLVALFPGLNGTMIKVLSFFLITPLTYPKHLGALAWGSLIGIFAIANLATILFYDGFSKEDAPGSLITPAETYLLPVNLMRVPLTIGILMAGFSGHSVFPTIYHDMREPRKFNKVVNISYGLTFLLYLLVAAAGYAMFGEKTLPEITQNIAEVPVYSRFVNRLTIWLMVINPITKYGVNLIPLNANVEQIYAPLVDSLPSGIREIIRLSGRTFISFLVVFVAIVFPEFHQVLCLLGSLFSMIICVIFPCMCYSVLYKGKLSPKEIIINKIIIVVSTCIAIIGTVWAFIPNIL</sequence>
<keyword evidence="7 9" id="KW-0472">Membrane</keyword>
<dbReference type="STRING" id="1754190.A0A1Y2D7K7"/>
<evidence type="ECO:0000256" key="3">
    <source>
        <dbReference type="ARBA" id="ARBA00022448"/>
    </source>
</evidence>
<protein>
    <recommendedName>
        <fullName evidence="10">Amino acid transporter transmembrane domain-containing protein</fullName>
    </recommendedName>
</protein>
<dbReference type="AlphaFoldDB" id="A0A1Y2D7K7"/>
<dbReference type="Proteomes" id="UP000193920">
    <property type="component" value="Unassembled WGS sequence"/>
</dbReference>
<evidence type="ECO:0000256" key="1">
    <source>
        <dbReference type="ARBA" id="ARBA00004141"/>
    </source>
</evidence>
<evidence type="ECO:0000256" key="7">
    <source>
        <dbReference type="ARBA" id="ARBA00023136"/>
    </source>
</evidence>
<feature type="transmembrane region" description="Helical" evidence="9">
    <location>
        <begin position="512"/>
        <end position="533"/>
    </location>
</feature>
<feature type="domain" description="Amino acid transporter transmembrane" evidence="10">
    <location>
        <begin position="329"/>
        <end position="717"/>
    </location>
</feature>
<evidence type="ECO:0000313" key="11">
    <source>
        <dbReference type="EMBL" id="ORY55177.1"/>
    </source>
</evidence>
<proteinExistence type="inferred from homology"/>
<comment type="caution">
    <text evidence="11">The sequence shown here is derived from an EMBL/GenBank/DDBJ whole genome shotgun (WGS) entry which is preliminary data.</text>
</comment>
<dbReference type="OrthoDB" id="655540at2759"/>
<feature type="compositionally biased region" description="Basic and acidic residues" evidence="8">
    <location>
        <begin position="157"/>
        <end position="167"/>
    </location>
</feature>
<dbReference type="GO" id="GO:0005774">
    <property type="term" value="C:vacuolar membrane"/>
    <property type="evidence" value="ECO:0007669"/>
    <property type="project" value="TreeGrafter"/>
</dbReference>
<evidence type="ECO:0000256" key="9">
    <source>
        <dbReference type="SAM" id="Phobius"/>
    </source>
</evidence>
<keyword evidence="5" id="KW-0029">Amino-acid transport</keyword>
<keyword evidence="4 9" id="KW-0812">Transmembrane</keyword>
<dbReference type="GO" id="GO:0015179">
    <property type="term" value="F:L-amino acid transmembrane transporter activity"/>
    <property type="evidence" value="ECO:0007669"/>
    <property type="project" value="TreeGrafter"/>
</dbReference>
<feature type="transmembrane region" description="Helical" evidence="9">
    <location>
        <begin position="697"/>
        <end position="718"/>
    </location>
</feature>
<feature type="transmembrane region" description="Helical" evidence="9">
    <location>
        <begin position="545"/>
        <end position="568"/>
    </location>
</feature>
<dbReference type="PANTHER" id="PTHR22950">
    <property type="entry name" value="AMINO ACID TRANSPORTER"/>
    <property type="match status" value="1"/>
</dbReference>
<feature type="transmembrane region" description="Helical" evidence="9">
    <location>
        <begin position="638"/>
        <end position="658"/>
    </location>
</feature>
<reference evidence="11 12" key="1">
    <citation type="submission" date="2016-08" db="EMBL/GenBank/DDBJ databases">
        <title>A Parts List for Fungal Cellulosomes Revealed by Comparative Genomics.</title>
        <authorList>
            <consortium name="DOE Joint Genome Institute"/>
            <person name="Haitjema C.H."/>
            <person name="Gilmore S.P."/>
            <person name="Henske J.K."/>
            <person name="Solomon K.V."/>
            <person name="De Groot R."/>
            <person name="Kuo A."/>
            <person name="Mondo S.J."/>
            <person name="Salamov A.A."/>
            <person name="Labutti K."/>
            <person name="Zhao Z."/>
            <person name="Chiniquy J."/>
            <person name="Barry K."/>
            <person name="Brewer H.M."/>
            <person name="Purvine S.O."/>
            <person name="Wright A.T."/>
            <person name="Boxma B."/>
            <person name="Van Alen T."/>
            <person name="Hackstein J.H."/>
            <person name="Baker S.E."/>
            <person name="Grigoriev I.V."/>
            <person name="O'Malley M.A."/>
        </authorList>
    </citation>
    <scope>NUCLEOTIDE SEQUENCE [LARGE SCALE GENOMIC DNA]</scope>
    <source>
        <strain evidence="11 12">G1</strain>
    </source>
</reference>
<feature type="compositionally biased region" description="Basic and acidic residues" evidence="8">
    <location>
        <begin position="110"/>
        <end position="140"/>
    </location>
</feature>
<feature type="transmembrane region" description="Helical" evidence="9">
    <location>
        <begin position="464"/>
        <end position="484"/>
    </location>
</feature>
<dbReference type="InterPro" id="IPR013057">
    <property type="entry name" value="AA_transpt_TM"/>
</dbReference>
<dbReference type="Pfam" id="PF01490">
    <property type="entry name" value="Aa_trans"/>
    <property type="match status" value="1"/>
</dbReference>
<evidence type="ECO:0000256" key="2">
    <source>
        <dbReference type="ARBA" id="ARBA00008066"/>
    </source>
</evidence>
<comment type="subcellular location">
    <subcellularLocation>
        <location evidence="1">Membrane</location>
        <topology evidence="1">Multi-pass membrane protein</topology>
    </subcellularLocation>
</comment>
<dbReference type="EMBL" id="MCOG01000079">
    <property type="protein sequence ID" value="ORY55177.1"/>
    <property type="molecule type" value="Genomic_DNA"/>
</dbReference>
<evidence type="ECO:0000256" key="4">
    <source>
        <dbReference type="ARBA" id="ARBA00022692"/>
    </source>
</evidence>
<feature type="compositionally biased region" description="Low complexity" evidence="8">
    <location>
        <begin position="97"/>
        <end position="109"/>
    </location>
</feature>
<accession>A0A1Y2D7K7</accession>